<dbReference type="AlphaFoldDB" id="A0A1D7TFU2"/>
<dbReference type="SMART" id="SM00342">
    <property type="entry name" value="HTH_ARAC"/>
    <property type="match status" value="1"/>
</dbReference>
<dbReference type="PROSITE" id="PS01124">
    <property type="entry name" value="HTH_ARAC_FAMILY_2"/>
    <property type="match status" value="1"/>
</dbReference>
<dbReference type="InterPro" id="IPR037923">
    <property type="entry name" value="HTH-like"/>
</dbReference>
<dbReference type="PANTHER" id="PTHR46796">
    <property type="entry name" value="HTH-TYPE TRANSCRIPTIONAL ACTIVATOR RHAS-RELATED"/>
    <property type="match status" value="1"/>
</dbReference>
<keyword evidence="6" id="KW-1185">Reference proteome</keyword>
<keyword evidence="1" id="KW-0805">Transcription regulation</keyword>
<sequence>MKTTLLSDTAFENIADSTSSFSCHFHDTYTIGLTHHGMFTSLHEHKITQAYERSARIINPGEIHGGDSHAWQYTNFYPSIELLSTLYEQMYGEKKMPIFEKHIIQDDELYARLLLFFQAVYANETELLLESKLIDALSYLIAHYAHQTSPYPFTCKDSKGISMAVEYIHDNIASDISLDALAGTAKVSKYHFLRLFKNHTGLTPHQYIIAERICKAKTLVLEGESLSLAGLHAGFSDQSHFIRTFRKIYGYSPKTLLQKSNFILYT</sequence>
<evidence type="ECO:0000256" key="1">
    <source>
        <dbReference type="ARBA" id="ARBA00023015"/>
    </source>
</evidence>
<protein>
    <submittedName>
        <fullName evidence="5">HTH-type transcriptional regulator</fullName>
    </submittedName>
</protein>
<dbReference type="Proteomes" id="UP000094609">
    <property type="component" value="Chromosome"/>
</dbReference>
<dbReference type="EMBL" id="CP017111">
    <property type="protein sequence ID" value="AOO63849.1"/>
    <property type="molecule type" value="Genomic_DNA"/>
</dbReference>
<name>A0A1D7TFU2_9BACT</name>
<dbReference type="InterPro" id="IPR003313">
    <property type="entry name" value="AraC-bd"/>
</dbReference>
<accession>A0A1D7TFU2</accession>
<evidence type="ECO:0000313" key="5">
    <source>
        <dbReference type="EMBL" id="AOO63849.1"/>
    </source>
</evidence>
<dbReference type="Pfam" id="PF02311">
    <property type="entry name" value="AraC_binding"/>
    <property type="match status" value="1"/>
</dbReference>
<evidence type="ECO:0000259" key="4">
    <source>
        <dbReference type="PROSITE" id="PS01124"/>
    </source>
</evidence>
<dbReference type="PATRIC" id="fig|1193502.14.peg.48"/>
<feature type="domain" description="HTH araC/xylS-type" evidence="4">
    <location>
        <begin position="162"/>
        <end position="259"/>
    </location>
</feature>
<organism evidence="5 6">
    <name type="scientific">Sulfurospirillum halorespirans DSM 13726</name>
    <dbReference type="NCBI Taxonomy" id="1193502"/>
    <lineage>
        <taxon>Bacteria</taxon>
        <taxon>Pseudomonadati</taxon>
        <taxon>Campylobacterota</taxon>
        <taxon>Epsilonproteobacteria</taxon>
        <taxon>Campylobacterales</taxon>
        <taxon>Sulfurospirillaceae</taxon>
        <taxon>Sulfurospirillum</taxon>
    </lineage>
</organism>
<dbReference type="GO" id="GO:0003700">
    <property type="term" value="F:DNA-binding transcription factor activity"/>
    <property type="evidence" value="ECO:0007669"/>
    <property type="project" value="InterPro"/>
</dbReference>
<dbReference type="STRING" id="1193502.SHALO_0047"/>
<dbReference type="SUPFAM" id="SSF51215">
    <property type="entry name" value="Regulatory protein AraC"/>
    <property type="match status" value="1"/>
</dbReference>
<evidence type="ECO:0000256" key="3">
    <source>
        <dbReference type="ARBA" id="ARBA00023163"/>
    </source>
</evidence>
<dbReference type="PANTHER" id="PTHR46796:SF2">
    <property type="entry name" value="TRANSCRIPTIONAL REGULATORY PROTEIN"/>
    <property type="match status" value="1"/>
</dbReference>
<evidence type="ECO:0000256" key="2">
    <source>
        <dbReference type="ARBA" id="ARBA00023125"/>
    </source>
</evidence>
<proteinExistence type="predicted"/>
<dbReference type="Gene3D" id="1.10.10.60">
    <property type="entry name" value="Homeodomain-like"/>
    <property type="match status" value="2"/>
</dbReference>
<dbReference type="SUPFAM" id="SSF46689">
    <property type="entry name" value="Homeodomain-like"/>
    <property type="match status" value="2"/>
</dbReference>
<dbReference type="KEGG" id="shal:SHALO_0047"/>
<keyword evidence="3" id="KW-0804">Transcription</keyword>
<dbReference type="InterPro" id="IPR050204">
    <property type="entry name" value="AraC_XylS_family_regulators"/>
</dbReference>
<keyword evidence="2" id="KW-0238">DNA-binding</keyword>
<evidence type="ECO:0000313" key="6">
    <source>
        <dbReference type="Proteomes" id="UP000094609"/>
    </source>
</evidence>
<gene>
    <name evidence="5" type="ORF">SHALO_0047</name>
</gene>
<dbReference type="Pfam" id="PF12833">
    <property type="entry name" value="HTH_18"/>
    <property type="match status" value="1"/>
</dbReference>
<dbReference type="GO" id="GO:0043565">
    <property type="term" value="F:sequence-specific DNA binding"/>
    <property type="evidence" value="ECO:0007669"/>
    <property type="project" value="InterPro"/>
</dbReference>
<dbReference type="InterPro" id="IPR009057">
    <property type="entry name" value="Homeodomain-like_sf"/>
</dbReference>
<dbReference type="InterPro" id="IPR018060">
    <property type="entry name" value="HTH_AraC"/>
</dbReference>
<reference evidence="6" key="1">
    <citation type="submission" date="2016-08" db="EMBL/GenBank/DDBJ databases">
        <title>Complete genome sequence of the organohalide-respiring Epsilonproteobacterium Sulfurospirillum halorespirans.</title>
        <authorList>
            <person name="Goris T."/>
            <person name="Zimmermann J."/>
            <person name="Schenz B."/>
            <person name="Lemos M."/>
            <person name="Hackermueller J."/>
            <person name="Diekert G."/>
        </authorList>
    </citation>
    <scope>NUCLEOTIDE SEQUENCE [LARGE SCALE GENOMIC DNA]</scope>
    <source>
        <strain>DSM 13726</strain>
        <strain evidence="6">PCE-M2</strain>
    </source>
</reference>